<dbReference type="Proteomes" id="UP000006038">
    <property type="component" value="Chromosome 1"/>
</dbReference>
<dbReference type="AlphaFoldDB" id="J3L4X7"/>
<proteinExistence type="predicted"/>
<keyword evidence="2" id="KW-1185">Reference proteome</keyword>
<dbReference type="HOGENOM" id="CLU_3053554_0_0_1"/>
<evidence type="ECO:0000313" key="2">
    <source>
        <dbReference type="Proteomes" id="UP000006038"/>
    </source>
</evidence>
<evidence type="ECO:0000313" key="1">
    <source>
        <dbReference type="EnsemblPlants" id="OB01G42830.1"/>
    </source>
</evidence>
<dbReference type="EnsemblPlants" id="OB01G42830.1">
    <property type="protein sequence ID" value="OB01G42830.1"/>
    <property type="gene ID" value="OB01G42830"/>
</dbReference>
<accession>J3L4X7</accession>
<sequence>MLFFAIVATARVPRRDAMWVTRRGSVPWATKPSDRTGGALAGVGWEAGRRVKNE</sequence>
<dbReference type="Gramene" id="OB01G42830.1">
    <property type="protein sequence ID" value="OB01G42830.1"/>
    <property type="gene ID" value="OB01G42830"/>
</dbReference>
<name>J3L4X7_ORYBR</name>
<reference evidence="1" key="1">
    <citation type="journal article" date="2013" name="Nat. Commun.">
        <title>Whole-genome sequencing of Oryza brachyantha reveals mechanisms underlying Oryza genome evolution.</title>
        <authorList>
            <person name="Chen J."/>
            <person name="Huang Q."/>
            <person name="Gao D."/>
            <person name="Wang J."/>
            <person name="Lang Y."/>
            <person name="Liu T."/>
            <person name="Li B."/>
            <person name="Bai Z."/>
            <person name="Luis Goicoechea J."/>
            <person name="Liang C."/>
            <person name="Chen C."/>
            <person name="Zhang W."/>
            <person name="Sun S."/>
            <person name="Liao Y."/>
            <person name="Zhang X."/>
            <person name="Yang L."/>
            <person name="Song C."/>
            <person name="Wang M."/>
            <person name="Shi J."/>
            <person name="Liu G."/>
            <person name="Liu J."/>
            <person name="Zhou H."/>
            <person name="Zhou W."/>
            <person name="Yu Q."/>
            <person name="An N."/>
            <person name="Chen Y."/>
            <person name="Cai Q."/>
            <person name="Wang B."/>
            <person name="Liu B."/>
            <person name="Min J."/>
            <person name="Huang Y."/>
            <person name="Wu H."/>
            <person name="Li Z."/>
            <person name="Zhang Y."/>
            <person name="Yin Y."/>
            <person name="Song W."/>
            <person name="Jiang J."/>
            <person name="Jackson S.A."/>
            <person name="Wing R.A."/>
            <person name="Wang J."/>
            <person name="Chen M."/>
        </authorList>
    </citation>
    <scope>NUCLEOTIDE SEQUENCE [LARGE SCALE GENOMIC DNA]</scope>
    <source>
        <strain evidence="1">cv. IRGC 101232</strain>
    </source>
</reference>
<protein>
    <submittedName>
        <fullName evidence="1">Uncharacterized protein</fullName>
    </submittedName>
</protein>
<reference evidence="1" key="2">
    <citation type="submission" date="2013-04" db="UniProtKB">
        <authorList>
            <consortium name="EnsemblPlants"/>
        </authorList>
    </citation>
    <scope>IDENTIFICATION</scope>
</reference>
<organism evidence="1">
    <name type="scientific">Oryza brachyantha</name>
    <name type="common">malo sina</name>
    <dbReference type="NCBI Taxonomy" id="4533"/>
    <lineage>
        <taxon>Eukaryota</taxon>
        <taxon>Viridiplantae</taxon>
        <taxon>Streptophyta</taxon>
        <taxon>Embryophyta</taxon>
        <taxon>Tracheophyta</taxon>
        <taxon>Spermatophyta</taxon>
        <taxon>Magnoliopsida</taxon>
        <taxon>Liliopsida</taxon>
        <taxon>Poales</taxon>
        <taxon>Poaceae</taxon>
        <taxon>BOP clade</taxon>
        <taxon>Oryzoideae</taxon>
        <taxon>Oryzeae</taxon>
        <taxon>Oryzinae</taxon>
        <taxon>Oryza</taxon>
    </lineage>
</organism>